<dbReference type="GO" id="GO:0042796">
    <property type="term" value="P:snRNA transcription by RNA polymerase III"/>
    <property type="evidence" value="ECO:0007669"/>
    <property type="project" value="TreeGrafter"/>
</dbReference>
<dbReference type="EMBL" id="OU892288">
    <property type="protein sequence ID" value="CAG9762966.1"/>
    <property type="molecule type" value="Genomic_DNA"/>
</dbReference>
<dbReference type="Pfam" id="PF10505">
    <property type="entry name" value="NARG2_C"/>
    <property type="match status" value="1"/>
</dbReference>
<dbReference type="Proteomes" id="UP001152799">
    <property type="component" value="Chromosome 12"/>
</dbReference>
<keyword evidence="3" id="KW-1185">Reference proteome</keyword>
<evidence type="ECO:0000313" key="2">
    <source>
        <dbReference type="EMBL" id="CAG9762966.1"/>
    </source>
</evidence>
<name>A0A9N9MG02_9CUCU</name>
<reference evidence="2" key="1">
    <citation type="submission" date="2022-01" db="EMBL/GenBank/DDBJ databases">
        <authorList>
            <person name="King R."/>
        </authorList>
    </citation>
    <scope>NUCLEOTIDE SEQUENCE</scope>
</reference>
<dbReference type="AlphaFoldDB" id="A0A9N9MG02"/>
<dbReference type="GO" id="GO:0042795">
    <property type="term" value="P:snRNA transcription by RNA polymerase II"/>
    <property type="evidence" value="ECO:0007669"/>
    <property type="project" value="TreeGrafter"/>
</dbReference>
<proteinExistence type="predicted"/>
<accession>A0A9N9MG02</accession>
<dbReference type="PANTHER" id="PTHR14633">
    <property type="entry name" value="LITTLE ELONGATION COMPLEX SUBUNIT 2"/>
    <property type="match status" value="1"/>
</dbReference>
<protein>
    <recommendedName>
        <fullName evidence="1">Little elongation complex subunit 2 C-terminal domain-containing protein</fullName>
    </recommendedName>
</protein>
<gene>
    <name evidence="2" type="ORF">CEUTPL_LOCUS3637</name>
</gene>
<dbReference type="GO" id="GO:0045945">
    <property type="term" value="P:positive regulation of transcription by RNA polymerase III"/>
    <property type="evidence" value="ECO:0007669"/>
    <property type="project" value="TreeGrafter"/>
</dbReference>
<sequence>MNEFLKINWRVSHPSQLECYALKEFLPDEALQFSDNDSDSDEEKYPKIFRMRRVDYTPGLQEIKSIKIQSGIDQRGHQVCLEALKLFQSGKDRSCYTYKENQSAATYDKLKMVILQENAKYLKYVAQQWQEIDYFKQYFNENVTDFGKCIWHKKKLRLKSYPQFYKELLMINTSLNEEEEIIEFNCVENNLQLEGFAQFCNPGLKSPCQLNTIKLESEKDKVQLPLNEDEGVLNYIQDVDVVISSSSIKHLVDTTESGKWLLPVVIKTINNKQVAFFEKPFSLNDVSNKDLAQTTYKRLIQKAFCLPEPKPKPTYRKWLITKTHCLNSLMKTHHKPVNLKVLIRNKTVASETINKTLQDVILKPKIEMQLKYGANIQTKSELIGEWASLFFRPFSNLYRVRISPVKGEVICLEKCHIQKVIAEAQHHYHYKPQLGLATLQKVFEDVSKLPVGNYLLRHLPKQGNFISVLKQSDKQEFDFYKELDQRSLSDCPNWVPLDCNFILPGFEALNRMPGMFQPRKTNLKRKMQTDVG</sequence>
<feature type="domain" description="Little elongation complex subunit 2 C-terminal" evidence="1">
    <location>
        <begin position="325"/>
        <end position="518"/>
    </location>
</feature>
<dbReference type="InterPro" id="IPR019535">
    <property type="entry name" value="ICE2_C"/>
</dbReference>
<evidence type="ECO:0000259" key="1">
    <source>
        <dbReference type="Pfam" id="PF10505"/>
    </source>
</evidence>
<dbReference type="OrthoDB" id="6288737at2759"/>
<dbReference type="GO" id="GO:0008023">
    <property type="term" value="C:transcription elongation factor complex"/>
    <property type="evidence" value="ECO:0007669"/>
    <property type="project" value="InterPro"/>
</dbReference>
<dbReference type="PANTHER" id="PTHR14633:SF3">
    <property type="entry name" value="LITTLE ELONGATION COMPLEX SUBUNIT 2"/>
    <property type="match status" value="1"/>
</dbReference>
<evidence type="ECO:0000313" key="3">
    <source>
        <dbReference type="Proteomes" id="UP001152799"/>
    </source>
</evidence>
<organism evidence="2 3">
    <name type="scientific">Ceutorhynchus assimilis</name>
    <name type="common">cabbage seed weevil</name>
    <dbReference type="NCBI Taxonomy" id="467358"/>
    <lineage>
        <taxon>Eukaryota</taxon>
        <taxon>Metazoa</taxon>
        <taxon>Ecdysozoa</taxon>
        <taxon>Arthropoda</taxon>
        <taxon>Hexapoda</taxon>
        <taxon>Insecta</taxon>
        <taxon>Pterygota</taxon>
        <taxon>Neoptera</taxon>
        <taxon>Endopterygota</taxon>
        <taxon>Coleoptera</taxon>
        <taxon>Polyphaga</taxon>
        <taxon>Cucujiformia</taxon>
        <taxon>Curculionidae</taxon>
        <taxon>Ceutorhynchinae</taxon>
        <taxon>Ceutorhynchus</taxon>
    </lineage>
</organism>